<feature type="compositionally biased region" description="Polar residues" evidence="1">
    <location>
        <begin position="955"/>
        <end position="966"/>
    </location>
</feature>
<proteinExistence type="predicted"/>
<accession>A0A8H7BYP5</accession>
<feature type="region of interest" description="Disordered" evidence="1">
    <location>
        <begin position="710"/>
        <end position="729"/>
    </location>
</feature>
<evidence type="ECO:0000313" key="3">
    <source>
        <dbReference type="EMBL" id="KAF7731824.1"/>
    </source>
</evidence>
<feature type="region of interest" description="Disordered" evidence="1">
    <location>
        <begin position="760"/>
        <end position="813"/>
    </location>
</feature>
<dbReference type="SMART" id="SM00325">
    <property type="entry name" value="RhoGEF"/>
    <property type="match status" value="1"/>
</dbReference>
<gene>
    <name evidence="3" type="ORF">EC973_008339</name>
</gene>
<dbReference type="Proteomes" id="UP000605846">
    <property type="component" value="Unassembled WGS sequence"/>
</dbReference>
<dbReference type="CDD" id="cd00160">
    <property type="entry name" value="RhoGEF"/>
    <property type="match status" value="1"/>
</dbReference>
<name>A0A8H7BYP5_9FUNG</name>
<dbReference type="GO" id="GO:0005085">
    <property type="term" value="F:guanyl-nucleotide exchange factor activity"/>
    <property type="evidence" value="ECO:0007669"/>
    <property type="project" value="InterPro"/>
</dbReference>
<feature type="compositionally biased region" description="Low complexity" evidence="1">
    <location>
        <begin position="764"/>
        <end position="796"/>
    </location>
</feature>
<feature type="region of interest" description="Disordered" evidence="1">
    <location>
        <begin position="987"/>
        <end position="1034"/>
    </location>
</feature>
<dbReference type="SUPFAM" id="SSF48065">
    <property type="entry name" value="DBL homology domain (DH-domain)"/>
    <property type="match status" value="1"/>
</dbReference>
<dbReference type="InterPro" id="IPR000219">
    <property type="entry name" value="DH_dom"/>
</dbReference>
<dbReference type="InterPro" id="IPR001849">
    <property type="entry name" value="PH_domain"/>
</dbReference>
<evidence type="ECO:0000259" key="2">
    <source>
        <dbReference type="PROSITE" id="PS50010"/>
    </source>
</evidence>
<dbReference type="GO" id="GO:0005737">
    <property type="term" value="C:cytoplasm"/>
    <property type="evidence" value="ECO:0007669"/>
    <property type="project" value="TreeGrafter"/>
</dbReference>
<organism evidence="3 4">
    <name type="scientific">Apophysomyces ossiformis</name>
    <dbReference type="NCBI Taxonomy" id="679940"/>
    <lineage>
        <taxon>Eukaryota</taxon>
        <taxon>Fungi</taxon>
        <taxon>Fungi incertae sedis</taxon>
        <taxon>Mucoromycota</taxon>
        <taxon>Mucoromycotina</taxon>
        <taxon>Mucoromycetes</taxon>
        <taxon>Mucorales</taxon>
        <taxon>Mucorineae</taxon>
        <taxon>Mucoraceae</taxon>
        <taxon>Apophysomyces</taxon>
    </lineage>
</organism>
<evidence type="ECO:0000313" key="4">
    <source>
        <dbReference type="Proteomes" id="UP000605846"/>
    </source>
</evidence>
<dbReference type="InterPro" id="IPR011993">
    <property type="entry name" value="PH-like_dom_sf"/>
</dbReference>
<feature type="compositionally biased region" description="Basic and acidic residues" evidence="1">
    <location>
        <begin position="112"/>
        <end position="133"/>
    </location>
</feature>
<feature type="compositionally biased region" description="Basic and acidic residues" evidence="1">
    <location>
        <begin position="152"/>
        <end position="161"/>
    </location>
</feature>
<feature type="compositionally biased region" description="Polar residues" evidence="1">
    <location>
        <begin position="134"/>
        <end position="151"/>
    </location>
</feature>
<comment type="caution">
    <text evidence="3">The sequence shown here is derived from an EMBL/GenBank/DDBJ whole genome shotgun (WGS) entry which is preliminary data.</text>
</comment>
<dbReference type="AlphaFoldDB" id="A0A8H7BYP5"/>
<dbReference type="Pfam" id="PF00621">
    <property type="entry name" value="RhoGEF"/>
    <property type="match status" value="1"/>
</dbReference>
<dbReference type="Gene3D" id="2.30.29.30">
    <property type="entry name" value="Pleckstrin-homology domain (PH domain)/Phosphotyrosine-binding domain (PTB)"/>
    <property type="match status" value="1"/>
</dbReference>
<dbReference type="EMBL" id="JABAYA010000007">
    <property type="protein sequence ID" value="KAF7731824.1"/>
    <property type="molecule type" value="Genomic_DNA"/>
</dbReference>
<dbReference type="PANTHER" id="PTHR45818">
    <property type="entry name" value="PROTEIN VAV"/>
    <property type="match status" value="1"/>
</dbReference>
<feature type="compositionally biased region" description="Polar residues" evidence="1">
    <location>
        <begin position="99"/>
        <end position="111"/>
    </location>
</feature>
<dbReference type="PROSITE" id="PS50010">
    <property type="entry name" value="DH_2"/>
    <property type="match status" value="1"/>
</dbReference>
<reference evidence="3" key="1">
    <citation type="submission" date="2020-01" db="EMBL/GenBank/DDBJ databases">
        <title>Genome Sequencing of Three Apophysomyces-Like Fungal Strains Confirms a Novel Fungal Genus in the Mucoromycota with divergent Burkholderia-like Endosymbiotic Bacteria.</title>
        <authorList>
            <person name="Stajich J.E."/>
            <person name="Macias A.M."/>
            <person name="Carter-House D."/>
            <person name="Lovett B."/>
            <person name="Kasson L.R."/>
            <person name="Berry K."/>
            <person name="Grigoriev I."/>
            <person name="Chang Y."/>
            <person name="Spatafora J."/>
            <person name="Kasson M.T."/>
        </authorList>
    </citation>
    <scope>NUCLEOTIDE SEQUENCE</scope>
    <source>
        <strain evidence="3">NRRL A-21654</strain>
    </source>
</reference>
<feature type="region of interest" description="Disordered" evidence="1">
    <location>
        <begin position="99"/>
        <end position="238"/>
    </location>
</feature>
<keyword evidence="4" id="KW-1185">Reference proteome</keyword>
<feature type="compositionally biased region" description="Polar residues" evidence="1">
    <location>
        <begin position="999"/>
        <end position="1028"/>
    </location>
</feature>
<feature type="domain" description="DH" evidence="2">
    <location>
        <begin position="328"/>
        <end position="526"/>
    </location>
</feature>
<feature type="compositionally biased region" description="Basic and acidic residues" evidence="1">
    <location>
        <begin position="186"/>
        <end position="200"/>
    </location>
</feature>
<dbReference type="SMART" id="SM00233">
    <property type="entry name" value="PH"/>
    <property type="match status" value="1"/>
</dbReference>
<dbReference type="SUPFAM" id="SSF50729">
    <property type="entry name" value="PH domain-like"/>
    <property type="match status" value="1"/>
</dbReference>
<dbReference type="InterPro" id="IPR035899">
    <property type="entry name" value="DBL_dom_sf"/>
</dbReference>
<dbReference type="Gene3D" id="1.20.900.10">
    <property type="entry name" value="Dbl homology (DH) domain"/>
    <property type="match status" value="1"/>
</dbReference>
<protein>
    <recommendedName>
        <fullName evidence="2">DH domain-containing protein</fullName>
    </recommendedName>
</protein>
<evidence type="ECO:0000256" key="1">
    <source>
        <dbReference type="SAM" id="MobiDB-lite"/>
    </source>
</evidence>
<dbReference type="OrthoDB" id="660555at2759"/>
<feature type="region of interest" description="Disordered" evidence="1">
    <location>
        <begin position="930"/>
        <end position="974"/>
    </location>
</feature>
<dbReference type="PANTHER" id="PTHR45818:SF3">
    <property type="entry name" value="PROTEIN VAV"/>
    <property type="match status" value="1"/>
</dbReference>
<feature type="compositionally biased region" description="Polar residues" evidence="1">
    <location>
        <begin position="797"/>
        <end position="813"/>
    </location>
</feature>
<sequence length="1052" mass="118652">MSPADTFYSTSSQSYADLSKSLSEYSDSALERARQRKAEMFAAAKAVVAAAKASKEAAAAAAAAVPTVPTVHAITRPVTENVDGTVDSTLTVHTSLSTDFGNRSIESSNDNNEIHSSKLERDLSEERKDRSQQEKPNISQEIRSSSNNVSEETLKVVDDTSKAQISTESIAEPGKETKIFLSAEPIEDKSLEGENDVKSEIEDDEDSAKSSEETLPQNHVSIREAPQRGTEIDDSPPLVVLSNESRGDLESVHSKTLTIVIDTEDIGNKENGLMFEKEQNEPGIEFNAPCIQTKNDERMLGSPSVKTNDTSCFGPKSPETLQTRRSLRRVSAIEELMTTEEVYYDYLHILVNHFLSVIGETDCITPEQRQLLVRNGRELFQFQEQFYESLQDAHGDEAKLHNNIVYRGNLTNIARCFIEWAPKFEIYNDFCVLHDQALDLYGELMQNNEAFANLMERLHTFHRVSFGSSNRLQFQDYLIKPFQRLCRYKLLLQQIAKAADKDLEDYELLSKAQDAMHAVTNQIDARKSVLAAERKTKLFLNRLEQDWVNNKIPLGEPFMTESLPRRWFDTLGICTLIGTLEVRCLEYGPKPKRYGCALFQTYMIVVKARKTKTYEPRHWFPIRQFELENVYDTTEPSMSYGWILRSDYHTLEFGAMCESEKQLWMDTLGKAITKAREDHAEQNNKEKSEHQGGGSVVEQLFVSSFDRKPTSSQTSAIIPSSSSYASLSVSRPDLLTQPEVSERAMTRALTVGAQLCRQESIGVETNTTATTESPTTPASQQPQPQQHHHQQQQQQPNMSGLSSPGRRSNSSIDNLKDYFSANVTEKLSQRKYNHYHHRCMVVDMKFDDVCSTPVMTARAQARNDRASSYEQWRRRANIPKTNSMLSFASHRTLEDLESAVLSSPRNRISTDSIHRYQSFGDALRTVVRRKSSLPSRIRTSESGEEMGPHPAYLQPQMSISTPTSSTVREETTDLDRARRGNRIAQLAHAHHPPPPPLPSCSTTQLHLITSPPTRPESTLKQSVPSSNHLVRGSSGFFGKMVEKLTSHRNKRK</sequence>
<dbReference type="CDD" id="cd00821">
    <property type="entry name" value="PH"/>
    <property type="match status" value="1"/>
</dbReference>